<dbReference type="Pfam" id="PF24883">
    <property type="entry name" value="NPHP3_N"/>
    <property type="match status" value="1"/>
</dbReference>
<keyword evidence="4" id="KW-1185">Reference proteome</keyword>
<proteinExistence type="predicted"/>
<evidence type="ECO:0000313" key="3">
    <source>
        <dbReference type="EMBL" id="KAF9454550.1"/>
    </source>
</evidence>
<evidence type="ECO:0000313" key="4">
    <source>
        <dbReference type="Proteomes" id="UP000807342"/>
    </source>
</evidence>
<sequence length="680" mass="76457">MGDYSHHHNHFATGQPVLDRLVDAGAPEAGLDANARYPPPKCHPGSRRTIKAKLETWLFNCDQQQRMFWLYGPAGVGKSAVAQTFAELARDHKRLGAAHFFFSDDEKRSDPLRLIPSLAYQLAVLNEHYKRALTHLLANDPAILYAALHLQFQKLIIDPFSLLVSHPEQATECPYLIVVDSLDECSDEQAQCKLVQLINDAAQRNNLPLIWLVCSRPESHIKRTFSKPDSGIICNREELIIDDETREDVEQYLRHSFKEIYTSYSDVITVPRDGCWPPQDVFDIISQASSGLFVFASTVIRVAGDPNVGDPDAQLKSLSGMLKGLNQIGIQNPLQALDIFYTRILSKVVDSHLPIVIHFLGFCLYSYGHTVQGIASLYPIERGVFYSTMQKLHSVVKVPPPEDTAEKFISIYHKSFRDYLEDPCRSGKYHPSWARFATTTLAKGIPLYNHFLTCKYPDRVPPEELARSQSIVRQWSFTGEEMSIGLWILGRLRHAADTATCFAAVREFNFGLVEASGYPVPLILEHAICDDWNTGVDQDFVRTHAVDEPTDSQLLHHLSILANGNPIKPINITCKQPVGGLKGYTMGYAILGRGSKSCLICLYRHNDTLEFRKTIHLDAQLRPTTDQISEFREWEKEIESHKVNHGAPCGQAGWEESDGSLAEEAALEESYYETCSDGSE</sequence>
<dbReference type="Proteomes" id="UP000807342">
    <property type="component" value="Unassembled WGS sequence"/>
</dbReference>
<feature type="domain" description="Nephrocystin 3-like N-terminal" evidence="2">
    <location>
        <begin position="53"/>
        <end position="216"/>
    </location>
</feature>
<keyword evidence="1" id="KW-0677">Repeat</keyword>
<protein>
    <recommendedName>
        <fullName evidence="2">Nephrocystin 3-like N-terminal domain-containing protein</fullName>
    </recommendedName>
</protein>
<evidence type="ECO:0000259" key="2">
    <source>
        <dbReference type="Pfam" id="PF24883"/>
    </source>
</evidence>
<comment type="caution">
    <text evidence="3">The sequence shown here is derived from an EMBL/GenBank/DDBJ whole genome shotgun (WGS) entry which is preliminary data.</text>
</comment>
<reference evidence="3" key="1">
    <citation type="submission" date="2020-11" db="EMBL/GenBank/DDBJ databases">
        <authorList>
            <consortium name="DOE Joint Genome Institute"/>
            <person name="Ahrendt S."/>
            <person name="Riley R."/>
            <person name="Andreopoulos W."/>
            <person name="Labutti K."/>
            <person name="Pangilinan J."/>
            <person name="Ruiz-Duenas F.J."/>
            <person name="Barrasa J.M."/>
            <person name="Sanchez-Garcia M."/>
            <person name="Camarero S."/>
            <person name="Miyauchi S."/>
            <person name="Serrano A."/>
            <person name="Linde D."/>
            <person name="Babiker R."/>
            <person name="Drula E."/>
            <person name="Ayuso-Fernandez I."/>
            <person name="Pacheco R."/>
            <person name="Padilla G."/>
            <person name="Ferreira P."/>
            <person name="Barriuso J."/>
            <person name="Kellner H."/>
            <person name="Castanera R."/>
            <person name="Alfaro M."/>
            <person name="Ramirez L."/>
            <person name="Pisabarro A.G."/>
            <person name="Kuo A."/>
            <person name="Tritt A."/>
            <person name="Lipzen A."/>
            <person name="He G."/>
            <person name="Yan M."/>
            <person name="Ng V."/>
            <person name="Cullen D."/>
            <person name="Martin F."/>
            <person name="Rosso M.-N."/>
            <person name="Henrissat B."/>
            <person name="Hibbett D."/>
            <person name="Martinez A.T."/>
            <person name="Grigoriev I.V."/>
        </authorList>
    </citation>
    <scope>NUCLEOTIDE SEQUENCE</scope>
    <source>
        <strain evidence="3">MF-IS2</strain>
    </source>
</reference>
<dbReference type="OrthoDB" id="7464126at2759"/>
<name>A0A9P5XRW1_9AGAR</name>
<dbReference type="PANTHER" id="PTHR10039">
    <property type="entry name" value="AMELOGENIN"/>
    <property type="match status" value="1"/>
</dbReference>
<evidence type="ECO:0000256" key="1">
    <source>
        <dbReference type="ARBA" id="ARBA00022737"/>
    </source>
</evidence>
<dbReference type="AlphaFoldDB" id="A0A9P5XRW1"/>
<dbReference type="Gene3D" id="3.40.50.300">
    <property type="entry name" value="P-loop containing nucleotide triphosphate hydrolases"/>
    <property type="match status" value="1"/>
</dbReference>
<accession>A0A9P5XRW1</accession>
<dbReference type="InterPro" id="IPR056884">
    <property type="entry name" value="NPHP3-like_N"/>
</dbReference>
<dbReference type="SUPFAM" id="SSF52540">
    <property type="entry name" value="P-loop containing nucleoside triphosphate hydrolases"/>
    <property type="match status" value="1"/>
</dbReference>
<gene>
    <name evidence="3" type="ORF">P691DRAFT_754481</name>
</gene>
<dbReference type="PANTHER" id="PTHR10039:SF14">
    <property type="entry name" value="NACHT DOMAIN-CONTAINING PROTEIN"/>
    <property type="match status" value="1"/>
</dbReference>
<organism evidence="3 4">
    <name type="scientific">Macrolepiota fuliginosa MF-IS2</name>
    <dbReference type="NCBI Taxonomy" id="1400762"/>
    <lineage>
        <taxon>Eukaryota</taxon>
        <taxon>Fungi</taxon>
        <taxon>Dikarya</taxon>
        <taxon>Basidiomycota</taxon>
        <taxon>Agaricomycotina</taxon>
        <taxon>Agaricomycetes</taxon>
        <taxon>Agaricomycetidae</taxon>
        <taxon>Agaricales</taxon>
        <taxon>Agaricineae</taxon>
        <taxon>Agaricaceae</taxon>
        <taxon>Macrolepiota</taxon>
    </lineage>
</organism>
<dbReference type="EMBL" id="MU151053">
    <property type="protein sequence ID" value="KAF9454550.1"/>
    <property type="molecule type" value="Genomic_DNA"/>
</dbReference>
<dbReference type="InterPro" id="IPR027417">
    <property type="entry name" value="P-loop_NTPase"/>
</dbReference>